<feature type="compositionally biased region" description="Low complexity" evidence="1">
    <location>
        <begin position="478"/>
        <end position="489"/>
    </location>
</feature>
<feature type="compositionally biased region" description="Low complexity" evidence="1">
    <location>
        <begin position="313"/>
        <end position="327"/>
    </location>
</feature>
<name>A0A8H7Q7M1_MORIS</name>
<dbReference type="OrthoDB" id="5344169at2759"/>
<protein>
    <recommendedName>
        <fullName evidence="2">BHLH domain-containing protein</fullName>
    </recommendedName>
</protein>
<evidence type="ECO:0000256" key="1">
    <source>
        <dbReference type="SAM" id="MobiDB-lite"/>
    </source>
</evidence>
<feature type="compositionally biased region" description="Pro residues" evidence="1">
    <location>
        <begin position="303"/>
        <end position="312"/>
    </location>
</feature>
<dbReference type="Gene3D" id="4.10.280.10">
    <property type="entry name" value="Helix-loop-helix DNA-binding domain"/>
    <property type="match status" value="1"/>
</dbReference>
<dbReference type="GO" id="GO:0046983">
    <property type="term" value="F:protein dimerization activity"/>
    <property type="evidence" value="ECO:0007669"/>
    <property type="project" value="InterPro"/>
</dbReference>
<keyword evidence="4" id="KW-1185">Reference proteome</keyword>
<dbReference type="EMBL" id="JAEPQZ010000001">
    <property type="protein sequence ID" value="KAG2186241.1"/>
    <property type="molecule type" value="Genomic_DNA"/>
</dbReference>
<dbReference type="InterPro" id="IPR036638">
    <property type="entry name" value="HLH_DNA-bd_sf"/>
</dbReference>
<feature type="domain" description="BHLH" evidence="2">
    <location>
        <begin position="400"/>
        <end position="510"/>
    </location>
</feature>
<evidence type="ECO:0000259" key="2">
    <source>
        <dbReference type="PROSITE" id="PS50888"/>
    </source>
</evidence>
<feature type="compositionally biased region" description="Basic and acidic residues" evidence="1">
    <location>
        <begin position="444"/>
        <end position="456"/>
    </location>
</feature>
<gene>
    <name evidence="3" type="ORF">INT43_002679</name>
</gene>
<feature type="compositionally biased region" description="Low complexity" evidence="1">
    <location>
        <begin position="244"/>
        <end position="256"/>
    </location>
</feature>
<feature type="region of interest" description="Disordered" evidence="1">
    <location>
        <begin position="443"/>
        <end position="492"/>
    </location>
</feature>
<dbReference type="Proteomes" id="UP000654370">
    <property type="component" value="Unassembled WGS sequence"/>
</dbReference>
<dbReference type="InterPro" id="IPR011598">
    <property type="entry name" value="bHLH_dom"/>
</dbReference>
<dbReference type="PROSITE" id="PS50888">
    <property type="entry name" value="BHLH"/>
    <property type="match status" value="1"/>
</dbReference>
<feature type="region of interest" description="Disordered" evidence="1">
    <location>
        <begin position="268"/>
        <end position="358"/>
    </location>
</feature>
<evidence type="ECO:0000313" key="3">
    <source>
        <dbReference type="EMBL" id="KAG2186241.1"/>
    </source>
</evidence>
<proteinExistence type="predicted"/>
<dbReference type="AlphaFoldDB" id="A0A8H7Q7M1"/>
<evidence type="ECO:0000313" key="4">
    <source>
        <dbReference type="Proteomes" id="UP000654370"/>
    </source>
</evidence>
<feature type="compositionally biased region" description="Polar residues" evidence="1">
    <location>
        <begin position="348"/>
        <end position="358"/>
    </location>
</feature>
<sequence>MNQTDDQRQVAHLVSSGGARTLDNDGQNVTDLFDLSNNINYLFSEGSGQNYSTMVPGSGMQSYTYGTSGSTNNTHQQANMSAAMESFSARAQLEDMHKVPSTSTARDLYTNKEDILTPLMSPARTPSFPGQHETNHLMNNETHFSPLASPAMIPQNDAANNVNHTEQLPEYMSISAESMQEHYRRLEEAKLALEEQLWELKSKQPTPINNNNKNPRKRPSTSNSTAEIQSPLHGTMNNSSAMAHQSYSSPHPSPQVSEVIHNYSRMSPATPASLMNMTISPSPSSSKKNRKRNSSVKATNISMPPPPIPSPSIQPMSSSRSAHSTPPSLKPRLPSVSASPRTLKPLLTSPTMTPTFGSSASADEAARILAAKSNYQNLREGKTAALGINFSPGIHSGIEIRRSAHKAAEQKRRDNLKEWFDRIRIELEEGFFDSMPHLTEAENAEMKQDEASKNEDSGSTSDAEGDGNNTKQGENEEGAAGSNAGGNNSKQQPMSKVLLLQYSYEYILKLKSDLRERDDKIDNLEAELSKR</sequence>
<feature type="region of interest" description="Disordered" evidence="1">
    <location>
        <begin position="202"/>
        <end position="256"/>
    </location>
</feature>
<dbReference type="SUPFAM" id="SSF47459">
    <property type="entry name" value="HLH, helix-loop-helix DNA-binding domain"/>
    <property type="match status" value="1"/>
</dbReference>
<organism evidence="3 4">
    <name type="scientific">Mortierella isabellina</name>
    <name type="common">Filamentous fungus</name>
    <name type="synonym">Umbelopsis isabellina</name>
    <dbReference type="NCBI Taxonomy" id="91625"/>
    <lineage>
        <taxon>Eukaryota</taxon>
        <taxon>Fungi</taxon>
        <taxon>Fungi incertae sedis</taxon>
        <taxon>Mucoromycota</taxon>
        <taxon>Mucoromycotina</taxon>
        <taxon>Umbelopsidomycetes</taxon>
        <taxon>Umbelopsidales</taxon>
        <taxon>Umbelopsidaceae</taxon>
        <taxon>Umbelopsis</taxon>
    </lineage>
</organism>
<feature type="compositionally biased region" description="Polar residues" evidence="1">
    <location>
        <begin position="457"/>
        <end position="472"/>
    </location>
</feature>
<reference evidence="3" key="1">
    <citation type="submission" date="2020-12" db="EMBL/GenBank/DDBJ databases">
        <title>Metabolic potential, ecology and presence of endohyphal bacteria is reflected in genomic diversity of Mucoromycotina.</title>
        <authorList>
            <person name="Muszewska A."/>
            <person name="Okrasinska A."/>
            <person name="Steczkiewicz K."/>
            <person name="Drgas O."/>
            <person name="Orlowska M."/>
            <person name="Perlinska-Lenart U."/>
            <person name="Aleksandrzak-Piekarczyk T."/>
            <person name="Szatraj K."/>
            <person name="Zielenkiewicz U."/>
            <person name="Pilsyk S."/>
            <person name="Malc E."/>
            <person name="Mieczkowski P."/>
            <person name="Kruszewska J.S."/>
            <person name="Biernat P."/>
            <person name="Pawlowska J."/>
        </authorList>
    </citation>
    <scope>NUCLEOTIDE SEQUENCE</scope>
    <source>
        <strain evidence="3">WA0000067209</strain>
    </source>
</reference>
<accession>A0A8H7Q7M1</accession>
<comment type="caution">
    <text evidence="3">The sequence shown here is derived from an EMBL/GenBank/DDBJ whole genome shotgun (WGS) entry which is preliminary data.</text>
</comment>